<comment type="caution">
    <text evidence="2">The sequence shown here is derived from an EMBL/GenBank/DDBJ whole genome shotgun (WGS) entry which is preliminary data.</text>
</comment>
<keyword evidence="3" id="KW-1185">Reference proteome</keyword>
<protein>
    <submittedName>
        <fullName evidence="2">Uncharacterized protein</fullName>
    </submittedName>
</protein>
<keyword evidence="1" id="KW-0812">Transmembrane</keyword>
<evidence type="ECO:0000313" key="3">
    <source>
        <dbReference type="Proteomes" id="UP000053675"/>
    </source>
</evidence>
<dbReference type="STRING" id="472175.EL18_02402"/>
<organism evidence="2 3">
    <name type="scientific">Nitratireductor basaltis</name>
    <dbReference type="NCBI Taxonomy" id="472175"/>
    <lineage>
        <taxon>Bacteria</taxon>
        <taxon>Pseudomonadati</taxon>
        <taxon>Pseudomonadota</taxon>
        <taxon>Alphaproteobacteria</taxon>
        <taxon>Hyphomicrobiales</taxon>
        <taxon>Phyllobacteriaceae</taxon>
        <taxon>Nitratireductor</taxon>
    </lineage>
</organism>
<gene>
    <name evidence="2" type="ORF">EL18_02402</name>
</gene>
<dbReference type="Proteomes" id="UP000053675">
    <property type="component" value="Unassembled WGS sequence"/>
</dbReference>
<evidence type="ECO:0000313" key="2">
    <source>
        <dbReference type="EMBL" id="KFB11354.1"/>
    </source>
</evidence>
<accession>A0A084UEG8</accession>
<dbReference type="EMBL" id="JMQM01000001">
    <property type="protein sequence ID" value="KFB11354.1"/>
    <property type="molecule type" value="Genomic_DNA"/>
</dbReference>
<sequence>MTLAALAGLVTCMIGLIFGLLLVRVSILLGVAKKDDVLAARSHSGSSFRAIAKGDVNAYRSGKRDYAVAAGIAIDRRTGKLLPQGRVSDELIEPLL</sequence>
<reference evidence="2 3" key="1">
    <citation type="submission" date="2014-05" db="EMBL/GenBank/DDBJ databases">
        <title>Draft Genome Sequence of Nitratireductor basaltis Strain UMTGB225, A Marine Bacterium Isolated from Green Barrel Tunicate.</title>
        <authorList>
            <person name="Gan H.Y."/>
        </authorList>
    </citation>
    <scope>NUCLEOTIDE SEQUENCE [LARGE SCALE GENOMIC DNA]</scope>
    <source>
        <strain evidence="2 3">UMTGB225</strain>
    </source>
</reference>
<keyword evidence="1" id="KW-0472">Membrane</keyword>
<name>A0A084UEG8_9HYPH</name>
<evidence type="ECO:0000256" key="1">
    <source>
        <dbReference type="SAM" id="Phobius"/>
    </source>
</evidence>
<dbReference type="RefSeq" id="WP_036483216.1">
    <property type="nucleotide sequence ID" value="NZ_JMQM01000001.1"/>
</dbReference>
<dbReference type="AlphaFoldDB" id="A0A084UEG8"/>
<keyword evidence="1" id="KW-1133">Transmembrane helix</keyword>
<feature type="transmembrane region" description="Helical" evidence="1">
    <location>
        <begin position="6"/>
        <end position="32"/>
    </location>
</feature>
<dbReference type="PATRIC" id="fig|472175.3.peg.2393"/>
<proteinExistence type="predicted"/>